<organism evidence="1 2">
    <name type="scientific">Hankyongella ginsenosidimutans</name>
    <dbReference type="NCBI Taxonomy" id="1763828"/>
    <lineage>
        <taxon>Bacteria</taxon>
        <taxon>Pseudomonadati</taxon>
        <taxon>Pseudomonadota</taxon>
        <taxon>Alphaproteobacteria</taxon>
        <taxon>Sphingomonadales</taxon>
        <taxon>Sphingomonadaceae</taxon>
        <taxon>Hankyongella</taxon>
    </lineage>
</organism>
<proteinExistence type="predicted"/>
<evidence type="ECO:0000313" key="2">
    <source>
        <dbReference type="Proteomes" id="UP000298714"/>
    </source>
</evidence>
<dbReference type="Pfam" id="PF07345">
    <property type="entry name" value="ATPaseInh_sub_z"/>
    <property type="match status" value="1"/>
</dbReference>
<dbReference type="Proteomes" id="UP000298714">
    <property type="component" value="Chromosome"/>
</dbReference>
<keyword evidence="2" id="KW-1185">Reference proteome</keyword>
<protein>
    <submittedName>
        <fullName evidence="1">DUF1476 domain-containing protein</fullName>
    </submittedName>
</protein>
<evidence type="ECO:0000313" key="1">
    <source>
        <dbReference type="EMBL" id="QCI79658.1"/>
    </source>
</evidence>
<dbReference type="AlphaFoldDB" id="A0A4D7C899"/>
<reference evidence="2" key="1">
    <citation type="submission" date="2019-04" db="EMBL/GenBank/DDBJ databases">
        <title>Complete genome sequence of Sphingomonas sp. W1-2-3.</title>
        <authorList>
            <person name="Im W.T."/>
        </authorList>
    </citation>
    <scope>NUCLEOTIDE SEQUENCE [LARGE SCALE GENOMIC DNA]</scope>
    <source>
        <strain evidence="2">W1-2-3</strain>
    </source>
</reference>
<gene>
    <name evidence="1" type="ORF">E6W36_09300</name>
</gene>
<dbReference type="RefSeq" id="WP_222872481.1">
    <property type="nucleotide sequence ID" value="NZ_CP039704.1"/>
</dbReference>
<sequence>MTTFDSREKAFEDKFAHDAELVFKVTARRNKLLGIWAAELLKLTPAEADSYAKSVIAADFEEAGDEDVLRKVHGDLAARGVEISEAEVRRAMDEKMVEARRQFMESL</sequence>
<dbReference type="Gene3D" id="1.10.790.20">
    <property type="entry name" value="Domain of unknown function DUF1476"/>
    <property type="match status" value="1"/>
</dbReference>
<dbReference type="InterPro" id="IPR038293">
    <property type="entry name" value="ATPase_inh_sub_z_sf"/>
</dbReference>
<dbReference type="KEGG" id="hgn:E6W36_09300"/>
<name>A0A4D7C899_9SPHN</name>
<dbReference type="EMBL" id="CP039704">
    <property type="protein sequence ID" value="QCI79658.1"/>
    <property type="molecule type" value="Genomic_DNA"/>
</dbReference>
<dbReference type="InterPro" id="IPR009945">
    <property type="entry name" value="ATPase_inh_sub_z"/>
</dbReference>
<accession>A0A4D7C899</accession>
<dbReference type="PIRSF" id="PIRSF031780">
    <property type="entry name" value="UCP031780"/>
    <property type="match status" value="1"/>
</dbReference>